<evidence type="ECO:0000256" key="1">
    <source>
        <dbReference type="SAM" id="SignalP"/>
    </source>
</evidence>
<evidence type="ECO:0000259" key="2">
    <source>
        <dbReference type="Pfam" id="PF18914"/>
    </source>
</evidence>
<dbReference type="Pfam" id="PF18914">
    <property type="entry name" value="DUF5666"/>
    <property type="match status" value="1"/>
</dbReference>
<organism evidence="3 4">
    <name type="scientific">endosymbiont of Galathealinum brachiosum</name>
    <dbReference type="NCBI Taxonomy" id="2200906"/>
    <lineage>
        <taxon>Bacteria</taxon>
        <taxon>Pseudomonadati</taxon>
        <taxon>Pseudomonadota</taxon>
        <taxon>Gammaproteobacteria</taxon>
        <taxon>sulfur-oxidizing symbionts</taxon>
    </lineage>
</organism>
<feature type="signal peptide" evidence="1">
    <location>
        <begin position="1"/>
        <end position="20"/>
    </location>
</feature>
<comment type="caution">
    <text evidence="3">The sequence shown here is derived from an EMBL/GenBank/DDBJ whole genome shotgun (WGS) entry which is preliminary data.</text>
</comment>
<feature type="chain" id="PRO_5016736863" description="DUF5666 domain-containing protein" evidence="1">
    <location>
        <begin position="21"/>
        <end position="311"/>
    </location>
</feature>
<reference evidence="3 4" key="1">
    <citation type="journal article" date="2018" name="ISME J.">
        <title>Endosymbiont genomes yield clues of tubeworm success.</title>
        <authorList>
            <person name="Li Y."/>
            <person name="Liles M.R."/>
            <person name="Halanych K.M."/>
        </authorList>
    </citation>
    <scope>NUCLEOTIDE SEQUENCE [LARGE SCALE GENOMIC DNA]</scope>
    <source>
        <strain evidence="3">A1464</strain>
    </source>
</reference>
<evidence type="ECO:0000313" key="4">
    <source>
        <dbReference type="Proteomes" id="UP000254266"/>
    </source>
</evidence>
<protein>
    <recommendedName>
        <fullName evidence="2">DUF5666 domain-containing protein</fullName>
    </recommendedName>
</protein>
<proteinExistence type="predicted"/>
<feature type="domain" description="DUF5666" evidence="2">
    <location>
        <begin position="59"/>
        <end position="105"/>
    </location>
</feature>
<sequence>MKALRLIFSFLLIISITACTITPLQINAGNDEDSDIGLGGTGLLSKNNEDNDNGLGGTGIIGKITGYGSIFVNGIEIEYNDKTPFTIDSKPGSINQLKIGDIVEVLTLDKNNHTHAVSINLRHEIIGKVEETKAETFSFIINGQTIIQPIGSGSLPRPGTTVAVSGYRVNAKTIVSTRVTPSSGEKNLVRMNIDLPFVGKTQNWLIQMHAQDKAVLRLKGSTHSLDIDDNSMTPENHLNIRILNIQKSNTDQLKLKQTIKPDNIPLGRSSIKPERWMQHNKMLHPVQGEAFQMWQRTGTENKNRQSGNRRK</sequence>
<keyword evidence="1" id="KW-0732">Signal</keyword>
<gene>
    <name evidence="3" type="ORF">DIZ80_11450</name>
</gene>
<dbReference type="PROSITE" id="PS51257">
    <property type="entry name" value="PROKAR_LIPOPROTEIN"/>
    <property type="match status" value="1"/>
</dbReference>
<dbReference type="Proteomes" id="UP000254266">
    <property type="component" value="Unassembled WGS sequence"/>
</dbReference>
<dbReference type="InterPro" id="IPR043724">
    <property type="entry name" value="DUF5666"/>
</dbReference>
<name>A0A370DD94_9GAMM</name>
<dbReference type="AlphaFoldDB" id="A0A370DD94"/>
<keyword evidence="4" id="KW-1185">Reference proteome</keyword>
<dbReference type="EMBL" id="QFXC01000011">
    <property type="protein sequence ID" value="RDH82878.1"/>
    <property type="molecule type" value="Genomic_DNA"/>
</dbReference>
<evidence type="ECO:0000313" key="3">
    <source>
        <dbReference type="EMBL" id="RDH82878.1"/>
    </source>
</evidence>
<accession>A0A370DD94</accession>